<feature type="transmembrane region" description="Helical" evidence="1">
    <location>
        <begin position="31"/>
        <end position="48"/>
    </location>
</feature>
<reference evidence="3" key="1">
    <citation type="submission" date="2016-10" db="EMBL/GenBank/DDBJ databases">
        <authorList>
            <person name="Varghese N."/>
        </authorList>
    </citation>
    <scope>NUCLEOTIDE SEQUENCE [LARGE SCALE GENOMIC DNA]</scope>
    <source>
        <strain evidence="3">KPR-7A</strain>
    </source>
</reference>
<dbReference type="EMBL" id="FMZR01000010">
    <property type="protein sequence ID" value="SDD86434.1"/>
    <property type="molecule type" value="Genomic_DNA"/>
</dbReference>
<feature type="transmembrane region" description="Helical" evidence="1">
    <location>
        <begin position="5"/>
        <end position="25"/>
    </location>
</feature>
<sequence>MKKTYILLILLAVIVSFFLYILSLLQAFPKIIAFPLLFGVIVIALSYFNHKKRFKGFNYKNHL</sequence>
<dbReference type="GeneID" id="51132806"/>
<organism evidence="2 3">
    <name type="scientific">Bacillus wiedmannii</name>
    <dbReference type="NCBI Taxonomy" id="1890302"/>
    <lineage>
        <taxon>Bacteria</taxon>
        <taxon>Bacillati</taxon>
        <taxon>Bacillota</taxon>
        <taxon>Bacilli</taxon>
        <taxon>Bacillales</taxon>
        <taxon>Bacillaceae</taxon>
        <taxon>Bacillus</taxon>
        <taxon>Bacillus cereus group</taxon>
    </lineage>
</organism>
<evidence type="ECO:0000256" key="1">
    <source>
        <dbReference type="SAM" id="Phobius"/>
    </source>
</evidence>
<dbReference type="RefSeq" id="WP_002108703.1">
    <property type="nucleotide sequence ID" value="NZ_CP032365.1"/>
</dbReference>
<proteinExistence type="predicted"/>
<dbReference type="AlphaFoldDB" id="A0A1G6Y7G3"/>
<accession>A0A1G6Y7G3</accession>
<evidence type="ECO:0000313" key="2">
    <source>
        <dbReference type="EMBL" id="SDD86434.1"/>
    </source>
</evidence>
<keyword evidence="1" id="KW-0812">Transmembrane</keyword>
<protein>
    <submittedName>
        <fullName evidence="2">Uncharacterized protein</fullName>
    </submittedName>
</protein>
<keyword evidence="1" id="KW-1133">Transmembrane helix</keyword>
<gene>
    <name evidence="2" type="ORF">SAMN04487767_11080</name>
</gene>
<evidence type="ECO:0000313" key="3">
    <source>
        <dbReference type="Proteomes" id="UP000183507"/>
    </source>
</evidence>
<keyword evidence="1" id="KW-0472">Membrane</keyword>
<dbReference type="Proteomes" id="UP000183507">
    <property type="component" value="Unassembled WGS sequence"/>
</dbReference>
<name>A0A1G6Y7G3_9BACI</name>